<evidence type="ECO:0000313" key="2">
    <source>
        <dbReference type="Ensembl" id="ENSEBUP00000017230.1"/>
    </source>
</evidence>
<name>A0A8C4QLQ2_EPTBU</name>
<dbReference type="CDD" id="cd20262">
    <property type="entry name" value="Complex1_LYR_LYRM2"/>
    <property type="match status" value="1"/>
</dbReference>
<evidence type="ECO:0000313" key="3">
    <source>
        <dbReference type="Proteomes" id="UP000694388"/>
    </source>
</evidence>
<protein>
    <recommendedName>
        <fullName evidence="1">Complex 1 LYR protein domain-containing protein</fullName>
    </recommendedName>
</protein>
<sequence>MLLCCSSCTGSEFLRLYRSVMRTLRYLPDEADRAYMAGWARDEFVKHKDEKDMLVNSYLEDLEGRNDIEECVEIDSTGGKQAQMS</sequence>
<evidence type="ECO:0000259" key="1">
    <source>
        <dbReference type="Pfam" id="PF05347"/>
    </source>
</evidence>
<dbReference type="Ensembl" id="ENSEBUT00000017806.1">
    <property type="protein sequence ID" value="ENSEBUP00000017230.1"/>
    <property type="gene ID" value="ENSEBUG00000010769.1"/>
</dbReference>
<keyword evidence="3" id="KW-1185">Reference proteome</keyword>
<feature type="domain" description="Complex 1 LYR protein" evidence="1">
    <location>
        <begin position="12"/>
        <end position="53"/>
    </location>
</feature>
<reference evidence="2" key="1">
    <citation type="submission" date="2025-08" db="UniProtKB">
        <authorList>
            <consortium name="Ensembl"/>
        </authorList>
    </citation>
    <scope>IDENTIFICATION</scope>
</reference>
<proteinExistence type="predicted"/>
<dbReference type="InterPro" id="IPR008011">
    <property type="entry name" value="Complex1_LYR_dom"/>
</dbReference>
<dbReference type="Pfam" id="PF05347">
    <property type="entry name" value="Complex1_LYR"/>
    <property type="match status" value="1"/>
</dbReference>
<dbReference type="Proteomes" id="UP000694388">
    <property type="component" value="Unplaced"/>
</dbReference>
<dbReference type="AlphaFoldDB" id="A0A8C4QLQ2"/>
<dbReference type="InterPro" id="IPR045293">
    <property type="entry name" value="Complex1_LYR_LYRM2"/>
</dbReference>
<accession>A0A8C4QLQ2</accession>
<reference evidence="2" key="2">
    <citation type="submission" date="2025-09" db="UniProtKB">
        <authorList>
            <consortium name="Ensembl"/>
        </authorList>
    </citation>
    <scope>IDENTIFICATION</scope>
</reference>
<organism evidence="2 3">
    <name type="scientific">Eptatretus burgeri</name>
    <name type="common">Inshore hagfish</name>
    <dbReference type="NCBI Taxonomy" id="7764"/>
    <lineage>
        <taxon>Eukaryota</taxon>
        <taxon>Metazoa</taxon>
        <taxon>Chordata</taxon>
        <taxon>Craniata</taxon>
        <taxon>Vertebrata</taxon>
        <taxon>Cyclostomata</taxon>
        <taxon>Myxini</taxon>
        <taxon>Myxiniformes</taxon>
        <taxon>Myxinidae</taxon>
        <taxon>Eptatretinae</taxon>
        <taxon>Eptatretus</taxon>
    </lineage>
</organism>